<dbReference type="PRINTS" id="PR00154">
    <property type="entry name" value="AMPBINDING"/>
</dbReference>
<feature type="domain" description="AMP-dependent synthetase/ligase" evidence="2">
    <location>
        <begin position="3"/>
        <end position="226"/>
    </location>
</feature>
<keyword evidence="4" id="KW-1185">Reference proteome</keyword>
<dbReference type="EMBL" id="JAMDMM010000084">
    <property type="protein sequence ID" value="MCY9611204.1"/>
    <property type="molecule type" value="Genomic_DNA"/>
</dbReference>
<name>A0ABT4G543_PANTH</name>
<proteinExistence type="predicted"/>
<dbReference type="Proteomes" id="UP001209276">
    <property type="component" value="Unassembled WGS sequence"/>
</dbReference>
<sequence>KPIAGPDYLAYVIYTSGTTGKPKGVMVEHRGLCNLKPLFDDTLHIREQDHVVQFASLSFDASCWEIFKALFTGATLYIPAKDTILDPRLFQDYMSRHRITAALLPPTYAAALTPGNLPSLKKLITGGSASSVELVQQWQDSVLYFNAYGPTEDSIVTTIWPATTVAAAGNAVATAGNAAAPVGHVIALDGKLVSIGRPIPNHRVYIVGANDQLLPIGIPGELCISG</sequence>
<keyword evidence="1" id="KW-0677">Repeat</keyword>
<dbReference type="Pfam" id="PF00501">
    <property type="entry name" value="AMP-binding"/>
    <property type="match status" value="1"/>
</dbReference>
<dbReference type="InterPro" id="IPR020845">
    <property type="entry name" value="AMP-binding_CS"/>
</dbReference>
<dbReference type="Gene3D" id="3.40.50.980">
    <property type="match status" value="2"/>
</dbReference>
<dbReference type="InterPro" id="IPR000873">
    <property type="entry name" value="AMP-dep_synth/lig_dom"/>
</dbReference>
<dbReference type="PANTHER" id="PTHR45527:SF1">
    <property type="entry name" value="FATTY ACID SYNTHASE"/>
    <property type="match status" value="1"/>
</dbReference>
<evidence type="ECO:0000256" key="1">
    <source>
        <dbReference type="ARBA" id="ARBA00022737"/>
    </source>
</evidence>
<evidence type="ECO:0000313" key="4">
    <source>
        <dbReference type="Proteomes" id="UP001209276"/>
    </source>
</evidence>
<dbReference type="PANTHER" id="PTHR45527">
    <property type="entry name" value="NONRIBOSOMAL PEPTIDE SYNTHETASE"/>
    <property type="match status" value="1"/>
</dbReference>
<reference evidence="3 4" key="1">
    <citation type="submission" date="2022-05" db="EMBL/GenBank/DDBJ databases">
        <title>Genome Sequencing of Bee-Associated Microbes.</title>
        <authorList>
            <person name="Dunlap C."/>
        </authorList>
    </citation>
    <scope>NUCLEOTIDE SEQUENCE [LARGE SCALE GENOMIC DNA]</scope>
    <source>
        <strain evidence="3 4">NRRL B-14613</strain>
    </source>
</reference>
<dbReference type="RefSeq" id="WP_268568835.1">
    <property type="nucleotide sequence ID" value="NZ_JAMDML010000086.1"/>
</dbReference>
<protein>
    <submittedName>
        <fullName evidence="3">AMP-binding protein</fullName>
    </submittedName>
</protein>
<dbReference type="Gene3D" id="2.30.38.10">
    <property type="entry name" value="Luciferase, Domain 3"/>
    <property type="match status" value="1"/>
</dbReference>
<dbReference type="InterPro" id="IPR020459">
    <property type="entry name" value="AMP-binding"/>
</dbReference>
<evidence type="ECO:0000259" key="2">
    <source>
        <dbReference type="Pfam" id="PF00501"/>
    </source>
</evidence>
<evidence type="ECO:0000313" key="3">
    <source>
        <dbReference type="EMBL" id="MCY9611204.1"/>
    </source>
</evidence>
<dbReference type="PROSITE" id="PS00455">
    <property type="entry name" value="AMP_BINDING"/>
    <property type="match status" value="1"/>
</dbReference>
<organism evidence="3 4">
    <name type="scientific">Paenibacillus thiaminolyticus</name>
    <name type="common">Bacillus thiaminolyticus</name>
    <dbReference type="NCBI Taxonomy" id="49283"/>
    <lineage>
        <taxon>Bacteria</taxon>
        <taxon>Bacillati</taxon>
        <taxon>Bacillota</taxon>
        <taxon>Bacilli</taxon>
        <taxon>Bacillales</taxon>
        <taxon>Paenibacillaceae</taxon>
        <taxon>Paenibacillus</taxon>
    </lineage>
</organism>
<gene>
    <name evidence="3" type="ORF">M5W83_29080</name>
</gene>
<dbReference type="SUPFAM" id="SSF56801">
    <property type="entry name" value="Acetyl-CoA synthetase-like"/>
    <property type="match status" value="1"/>
</dbReference>
<accession>A0ABT4G543</accession>
<feature type="non-terminal residue" evidence="3">
    <location>
        <position position="1"/>
    </location>
</feature>
<comment type="caution">
    <text evidence="3">The sequence shown here is derived from an EMBL/GenBank/DDBJ whole genome shotgun (WGS) entry which is preliminary data.</text>
</comment>
<feature type="non-terminal residue" evidence="3">
    <location>
        <position position="226"/>
    </location>
</feature>